<dbReference type="InterPro" id="IPR001806">
    <property type="entry name" value="Small_GTPase"/>
</dbReference>
<dbReference type="CDD" id="cd00157">
    <property type="entry name" value="Rho"/>
    <property type="match status" value="1"/>
</dbReference>
<dbReference type="GO" id="GO:0008104">
    <property type="term" value="P:intracellular protein localization"/>
    <property type="evidence" value="ECO:0007669"/>
    <property type="project" value="UniProtKB-ARBA"/>
</dbReference>
<dbReference type="FunFam" id="3.40.50.300:FF:000983">
    <property type="entry name" value="Rho family GTPase"/>
    <property type="match status" value="1"/>
</dbReference>
<dbReference type="NCBIfam" id="TIGR00231">
    <property type="entry name" value="small_GTP"/>
    <property type="match status" value="1"/>
</dbReference>
<proteinExistence type="inferred from homology"/>
<organism evidence="10">
    <name type="scientific">Arcella intermedia</name>
    <dbReference type="NCBI Taxonomy" id="1963864"/>
    <lineage>
        <taxon>Eukaryota</taxon>
        <taxon>Amoebozoa</taxon>
        <taxon>Tubulinea</taxon>
        <taxon>Elardia</taxon>
        <taxon>Arcellinida</taxon>
        <taxon>Sphaerothecina</taxon>
        <taxon>Arcellidae</taxon>
        <taxon>Arcella</taxon>
    </lineage>
</organism>
<evidence type="ECO:0000256" key="3">
    <source>
        <dbReference type="ARBA" id="ARBA00022475"/>
    </source>
</evidence>
<dbReference type="InterPro" id="IPR003578">
    <property type="entry name" value="Small_GTPase_Rho"/>
</dbReference>
<dbReference type="SMART" id="SM00175">
    <property type="entry name" value="RAB"/>
    <property type="match status" value="1"/>
</dbReference>
<dbReference type="GO" id="GO:0007264">
    <property type="term" value="P:small GTPase-mediated signal transduction"/>
    <property type="evidence" value="ECO:0007669"/>
    <property type="project" value="InterPro"/>
</dbReference>
<dbReference type="GO" id="GO:0003924">
    <property type="term" value="F:GTPase activity"/>
    <property type="evidence" value="ECO:0007669"/>
    <property type="project" value="InterPro"/>
</dbReference>
<protein>
    <submittedName>
        <fullName evidence="10">Uncharacterized protein</fullName>
    </submittedName>
</protein>
<dbReference type="PROSITE" id="PS51420">
    <property type="entry name" value="RHO"/>
    <property type="match status" value="1"/>
</dbReference>
<comment type="similarity">
    <text evidence="2">Belongs to the small GTPase superfamily. Rho family.</text>
</comment>
<comment type="subcellular location">
    <subcellularLocation>
        <location evidence="1">Cell membrane</location>
        <topology evidence="1">Lipid-anchor</topology>
        <orientation evidence="1">Cytoplasmic side</orientation>
    </subcellularLocation>
</comment>
<accession>A0A6B2LL47</accession>
<keyword evidence="9" id="KW-0636">Prenylation</keyword>
<keyword evidence="7" id="KW-0472">Membrane</keyword>
<dbReference type="PRINTS" id="PR00449">
    <property type="entry name" value="RASTRNSFRMNG"/>
</dbReference>
<evidence type="ECO:0000256" key="7">
    <source>
        <dbReference type="ARBA" id="ARBA00023136"/>
    </source>
</evidence>
<dbReference type="PANTHER" id="PTHR24072">
    <property type="entry name" value="RHO FAMILY GTPASE"/>
    <property type="match status" value="1"/>
</dbReference>
<evidence type="ECO:0000256" key="6">
    <source>
        <dbReference type="ARBA" id="ARBA00023134"/>
    </source>
</evidence>
<dbReference type="Pfam" id="PF00071">
    <property type="entry name" value="Ras"/>
    <property type="match status" value="1"/>
</dbReference>
<dbReference type="InterPro" id="IPR027417">
    <property type="entry name" value="P-loop_NTPase"/>
</dbReference>
<sequence length="180" mass="20207">MVVCGDGTVGKTSLLMTYSSGVFPTEYVPTVFDNWKVNVEVPINEAMISVELDIWDTAGQEDYDRLRPLSYHHSDVFLIMFSLISKESLGNVKTKWHPEVKHYAKGTPYLLVGTKSDLKETTDDAVTKEMGEEMARMIAAESYVETSAKNNINVKLMIESAVFYALSPKTQKKKRGCIIL</sequence>
<keyword evidence="5" id="KW-0547">Nucleotide-binding</keyword>
<evidence type="ECO:0000256" key="2">
    <source>
        <dbReference type="ARBA" id="ARBA00010142"/>
    </source>
</evidence>
<dbReference type="SUPFAM" id="SSF52540">
    <property type="entry name" value="P-loop containing nucleoside triphosphate hydrolases"/>
    <property type="match status" value="1"/>
</dbReference>
<dbReference type="SMART" id="SM00174">
    <property type="entry name" value="RHO"/>
    <property type="match status" value="1"/>
</dbReference>
<keyword evidence="3" id="KW-1003">Cell membrane</keyword>
<evidence type="ECO:0000256" key="4">
    <source>
        <dbReference type="ARBA" id="ARBA00022481"/>
    </source>
</evidence>
<name>A0A6B2LL47_9EUKA</name>
<dbReference type="SMART" id="SM00173">
    <property type="entry name" value="RAS"/>
    <property type="match status" value="1"/>
</dbReference>
<dbReference type="GO" id="GO:0005886">
    <property type="term" value="C:plasma membrane"/>
    <property type="evidence" value="ECO:0007669"/>
    <property type="project" value="UniProtKB-SubCell"/>
</dbReference>
<dbReference type="EMBL" id="GIBP01008571">
    <property type="protein sequence ID" value="NDV37540.1"/>
    <property type="molecule type" value="Transcribed_RNA"/>
</dbReference>
<keyword evidence="4" id="KW-0488">Methylation</keyword>
<evidence type="ECO:0000313" key="10">
    <source>
        <dbReference type="EMBL" id="NDV37540.1"/>
    </source>
</evidence>
<keyword evidence="8" id="KW-0449">Lipoprotein</keyword>
<evidence type="ECO:0000256" key="5">
    <source>
        <dbReference type="ARBA" id="ARBA00022741"/>
    </source>
</evidence>
<evidence type="ECO:0000256" key="1">
    <source>
        <dbReference type="ARBA" id="ARBA00004342"/>
    </source>
</evidence>
<dbReference type="GO" id="GO:0005525">
    <property type="term" value="F:GTP binding"/>
    <property type="evidence" value="ECO:0007669"/>
    <property type="project" value="UniProtKB-KW"/>
</dbReference>
<evidence type="ECO:0000256" key="8">
    <source>
        <dbReference type="ARBA" id="ARBA00023288"/>
    </source>
</evidence>
<reference evidence="10" key="1">
    <citation type="journal article" date="2020" name="J. Eukaryot. Microbiol.">
        <title>De novo Sequencing, Assembly and Annotation of the Transcriptome for the Free-Living Testate Amoeba Arcella intermedia.</title>
        <authorList>
            <person name="Ribeiro G.M."/>
            <person name="Porfirio-Sousa A.L."/>
            <person name="Maurer-Alcala X.X."/>
            <person name="Katz L.A."/>
            <person name="Lahr D.J.G."/>
        </authorList>
    </citation>
    <scope>NUCLEOTIDE SEQUENCE</scope>
</reference>
<dbReference type="PROSITE" id="PS51419">
    <property type="entry name" value="RAB"/>
    <property type="match status" value="1"/>
</dbReference>
<dbReference type="AlphaFoldDB" id="A0A6B2LL47"/>
<keyword evidence="6" id="KW-0342">GTP-binding</keyword>
<dbReference type="Gene3D" id="3.40.50.300">
    <property type="entry name" value="P-loop containing nucleotide triphosphate hydrolases"/>
    <property type="match status" value="1"/>
</dbReference>
<dbReference type="PROSITE" id="PS51421">
    <property type="entry name" value="RAS"/>
    <property type="match status" value="1"/>
</dbReference>
<dbReference type="InterPro" id="IPR005225">
    <property type="entry name" value="Small_GTP-bd"/>
</dbReference>
<evidence type="ECO:0000256" key="9">
    <source>
        <dbReference type="ARBA" id="ARBA00023289"/>
    </source>
</evidence>